<reference evidence="1 2" key="2">
    <citation type="submission" date="2020-05" db="EMBL/GenBank/DDBJ databases">
        <authorList>
            <person name="Khan S.A."/>
            <person name="Jeon C.O."/>
            <person name="Chun B.H."/>
        </authorList>
    </citation>
    <scope>NUCLEOTIDE SEQUENCE [LARGE SCALE GENOMIC DNA]</scope>
    <source>
        <strain evidence="1 2">H242</strain>
    </source>
</reference>
<evidence type="ECO:0000313" key="1">
    <source>
        <dbReference type="EMBL" id="QJW84950.1"/>
    </source>
</evidence>
<gene>
    <name evidence="1" type="ORF">HK414_19445</name>
</gene>
<proteinExistence type="predicted"/>
<reference evidence="1 2" key="1">
    <citation type="submission" date="2020-05" db="EMBL/GenBank/DDBJ databases">
        <title>Ramlibacter rhizophilus sp. nov., isolated from rhizosphere soil of national flower Mugunghwa from South Korea.</title>
        <authorList>
            <person name="Zheng-Fei Y."/>
            <person name="Huan T."/>
        </authorList>
    </citation>
    <scope>NUCLEOTIDE SEQUENCE [LARGE SCALE GENOMIC DNA]</scope>
    <source>
        <strain evidence="1 2">H242</strain>
    </source>
</reference>
<accession>A0ABX6P6G6</accession>
<keyword evidence="2" id="KW-1185">Reference proteome</keyword>
<sequence length="128" mass="13461">MKGTLMQSVVRPVLLAALLAAGASVFARGVLYVARPAIALSVSERTAARQQRVEFTVTLPDGKTTTATAEPQAGGERAGTVHYPSDFGNAGTRIGNYTWSARIAGKEVQAGRFAFRAAPDGQLLFVPN</sequence>
<organism evidence="1 2">
    <name type="scientific">Ramlibacter terrae</name>
    <dbReference type="NCBI Taxonomy" id="2732511"/>
    <lineage>
        <taxon>Bacteria</taxon>
        <taxon>Pseudomonadati</taxon>
        <taxon>Pseudomonadota</taxon>
        <taxon>Betaproteobacteria</taxon>
        <taxon>Burkholderiales</taxon>
        <taxon>Comamonadaceae</taxon>
        <taxon>Ramlibacter</taxon>
    </lineage>
</organism>
<protein>
    <submittedName>
        <fullName evidence="1">Uncharacterized protein</fullName>
    </submittedName>
</protein>
<dbReference type="EMBL" id="CP053418">
    <property type="protein sequence ID" value="QJW84950.1"/>
    <property type="molecule type" value="Genomic_DNA"/>
</dbReference>
<name>A0ABX6P6G6_9BURK</name>
<dbReference type="Proteomes" id="UP000500826">
    <property type="component" value="Chromosome"/>
</dbReference>
<evidence type="ECO:0000313" key="2">
    <source>
        <dbReference type="Proteomes" id="UP000500826"/>
    </source>
</evidence>